<accession>A0A9K3PD96</accession>
<reference evidence="2" key="1">
    <citation type="journal article" date="2021" name="Sci. Rep.">
        <title>Diploid genomic architecture of Nitzschia inconspicua, an elite biomass production diatom.</title>
        <authorList>
            <person name="Oliver A."/>
            <person name="Podell S."/>
            <person name="Pinowska A."/>
            <person name="Traller J.C."/>
            <person name="Smith S.R."/>
            <person name="McClure R."/>
            <person name="Beliaev A."/>
            <person name="Bohutskyi P."/>
            <person name="Hill E.A."/>
            <person name="Rabines A."/>
            <person name="Zheng H."/>
            <person name="Allen L.Z."/>
            <person name="Kuo A."/>
            <person name="Grigoriev I.V."/>
            <person name="Allen A.E."/>
            <person name="Hazlebeck D."/>
            <person name="Allen E.E."/>
        </authorList>
    </citation>
    <scope>NUCLEOTIDE SEQUENCE</scope>
    <source>
        <strain evidence="2">Hildebrandi</strain>
    </source>
</reference>
<keyword evidence="3" id="KW-1185">Reference proteome</keyword>
<protein>
    <submittedName>
        <fullName evidence="2">Uncharacterized protein</fullName>
    </submittedName>
</protein>
<sequence length="523" mass="56553">MPLLGIGKKKKAVDSAAETAPANVTSPPPTEAKPVPSVRKKKTKESSAKSKDVNNTPTANPKAAVTKKNKPKKTKKGSKDTTTATASSGQKGPPKKNTTAKKPPLTSSCEAPMGKFQEQDWKTDIEDEQMGNMDDAALSSPSKADLEDDIDEDDWDTESDDTDDERMKHTPPTSKQSPRLHDVAVGAAVGAATIGAAAVGLPAIATDDDDDEEEEDDDDDDDDDEYKRHEEYDKTNQETKEDNIMEDEGDNESTASYESNDSYETENDDSNRTQNQAAFMSPATVQKQTAMSTPFSPLPSTTHHVLETNSIPFFGREKEMKQLDQVRERVTGKRVIDGIKVLENKPEVVLVSGSELGVGTSYFIKEAFYSPSRQTSPDSVYGKCISCRGICEANAGLSSAPLQVFSDLLNDLVVKLILPGRTGGKVIWKDRMNEALGGEGPLLATLVPKIGVLMDLPGFGNDPREIRPPLSGPTTSQTKNSPDKNQPIQNQQQLPPNPGCNSSHNGTGIPPGDFFAFVWPSET</sequence>
<dbReference type="EMBL" id="JAGRRH010000024">
    <property type="protein sequence ID" value="KAG7343467.1"/>
    <property type="molecule type" value="Genomic_DNA"/>
</dbReference>
<reference evidence="2" key="2">
    <citation type="submission" date="2021-04" db="EMBL/GenBank/DDBJ databases">
        <authorList>
            <person name="Podell S."/>
        </authorList>
    </citation>
    <scope>NUCLEOTIDE SEQUENCE</scope>
    <source>
        <strain evidence="2">Hildebrandi</strain>
    </source>
</reference>
<name>A0A9K3PD96_9STRA</name>
<evidence type="ECO:0000256" key="1">
    <source>
        <dbReference type="SAM" id="MobiDB-lite"/>
    </source>
</evidence>
<proteinExistence type="predicted"/>
<feature type="compositionally biased region" description="Low complexity" evidence="1">
    <location>
        <begin position="55"/>
        <end position="64"/>
    </location>
</feature>
<dbReference type="AlphaFoldDB" id="A0A9K3PD96"/>
<gene>
    <name evidence="2" type="ORF">IV203_021412</name>
</gene>
<comment type="caution">
    <text evidence="2">The sequence shown here is derived from an EMBL/GenBank/DDBJ whole genome shotgun (WGS) entry which is preliminary data.</text>
</comment>
<feature type="compositionally biased region" description="Basic and acidic residues" evidence="1">
    <location>
        <begin position="225"/>
        <end position="243"/>
    </location>
</feature>
<evidence type="ECO:0000313" key="3">
    <source>
        <dbReference type="Proteomes" id="UP000693970"/>
    </source>
</evidence>
<feature type="compositionally biased region" description="Low complexity" evidence="1">
    <location>
        <begin position="483"/>
        <end position="494"/>
    </location>
</feature>
<feature type="region of interest" description="Disordered" evidence="1">
    <location>
        <begin position="461"/>
        <end position="513"/>
    </location>
</feature>
<feature type="region of interest" description="Disordered" evidence="1">
    <location>
        <begin position="1"/>
        <end position="182"/>
    </location>
</feature>
<dbReference type="Proteomes" id="UP000693970">
    <property type="component" value="Unassembled WGS sequence"/>
</dbReference>
<feature type="region of interest" description="Disordered" evidence="1">
    <location>
        <begin position="196"/>
        <end position="271"/>
    </location>
</feature>
<evidence type="ECO:0000313" key="2">
    <source>
        <dbReference type="EMBL" id="KAG7343467.1"/>
    </source>
</evidence>
<feature type="compositionally biased region" description="Acidic residues" evidence="1">
    <location>
        <begin position="146"/>
        <end position="164"/>
    </location>
</feature>
<feature type="compositionally biased region" description="Low complexity" evidence="1">
    <location>
        <begin position="80"/>
        <end position="106"/>
    </location>
</feature>
<feature type="compositionally biased region" description="Acidic residues" evidence="1">
    <location>
        <begin position="206"/>
        <end position="224"/>
    </location>
</feature>
<feature type="compositionally biased region" description="Basic residues" evidence="1">
    <location>
        <begin position="65"/>
        <end position="76"/>
    </location>
</feature>
<organism evidence="2 3">
    <name type="scientific">Nitzschia inconspicua</name>
    <dbReference type="NCBI Taxonomy" id="303405"/>
    <lineage>
        <taxon>Eukaryota</taxon>
        <taxon>Sar</taxon>
        <taxon>Stramenopiles</taxon>
        <taxon>Ochrophyta</taxon>
        <taxon>Bacillariophyta</taxon>
        <taxon>Bacillariophyceae</taxon>
        <taxon>Bacillariophycidae</taxon>
        <taxon>Bacillariales</taxon>
        <taxon>Bacillariaceae</taxon>
        <taxon>Nitzschia</taxon>
    </lineage>
</organism>